<dbReference type="Pfam" id="PF18266">
    <property type="entry name" value="Ncstrn_small"/>
    <property type="match status" value="1"/>
</dbReference>
<dbReference type="Gene3D" id="3.40.630.10">
    <property type="entry name" value="Zn peptidases"/>
    <property type="match status" value="1"/>
</dbReference>
<evidence type="ECO:0000313" key="14">
    <source>
        <dbReference type="Proteomes" id="UP001208570"/>
    </source>
</evidence>
<dbReference type="GO" id="GO:0005886">
    <property type="term" value="C:plasma membrane"/>
    <property type="evidence" value="ECO:0007669"/>
    <property type="project" value="UniProtKB-ARBA"/>
</dbReference>
<dbReference type="SUPFAM" id="SSF53187">
    <property type="entry name" value="Zn-dependent exopeptidases"/>
    <property type="match status" value="1"/>
</dbReference>
<accession>A0AAD9JQT6</accession>
<dbReference type="GO" id="GO:0016485">
    <property type="term" value="P:protein processing"/>
    <property type="evidence" value="ECO:0007669"/>
    <property type="project" value="InterPro"/>
</dbReference>
<keyword evidence="5 11" id="KW-0732">Signal</keyword>
<evidence type="ECO:0000256" key="1">
    <source>
        <dbReference type="ARBA" id="ARBA00004479"/>
    </source>
</evidence>
<keyword evidence="14" id="KW-1185">Reference proteome</keyword>
<dbReference type="AlphaFoldDB" id="A0AAD9JQT6"/>
<evidence type="ECO:0000256" key="10">
    <source>
        <dbReference type="SAM" id="Phobius"/>
    </source>
</evidence>
<dbReference type="InterPro" id="IPR041084">
    <property type="entry name" value="Ncstrn_small"/>
</dbReference>
<evidence type="ECO:0000256" key="2">
    <source>
        <dbReference type="ARBA" id="ARBA00007717"/>
    </source>
</evidence>
<feature type="signal peptide" evidence="11">
    <location>
        <begin position="1"/>
        <end position="24"/>
    </location>
</feature>
<gene>
    <name evidence="13" type="ORF">LSH36_202g04004</name>
</gene>
<evidence type="ECO:0000256" key="11">
    <source>
        <dbReference type="SAM" id="SignalP"/>
    </source>
</evidence>
<evidence type="ECO:0000256" key="7">
    <source>
        <dbReference type="ARBA" id="ARBA00022989"/>
    </source>
</evidence>
<keyword evidence="9" id="KW-0325">Glycoprotein</keyword>
<comment type="similarity">
    <text evidence="2">Belongs to the nicastrin family.</text>
</comment>
<reference evidence="13" key="1">
    <citation type="journal article" date="2023" name="Mol. Biol. Evol.">
        <title>Third-Generation Sequencing Reveals the Adaptive Role of the Epigenome in Three Deep-Sea Polychaetes.</title>
        <authorList>
            <person name="Perez M."/>
            <person name="Aroh O."/>
            <person name="Sun Y."/>
            <person name="Lan Y."/>
            <person name="Juniper S.K."/>
            <person name="Young C.R."/>
            <person name="Angers B."/>
            <person name="Qian P.Y."/>
        </authorList>
    </citation>
    <scope>NUCLEOTIDE SEQUENCE</scope>
    <source>
        <strain evidence="13">P08H-3</strain>
    </source>
</reference>
<organism evidence="13 14">
    <name type="scientific">Paralvinella palmiformis</name>
    <dbReference type="NCBI Taxonomy" id="53620"/>
    <lineage>
        <taxon>Eukaryota</taxon>
        <taxon>Metazoa</taxon>
        <taxon>Spiralia</taxon>
        <taxon>Lophotrochozoa</taxon>
        <taxon>Annelida</taxon>
        <taxon>Polychaeta</taxon>
        <taxon>Sedentaria</taxon>
        <taxon>Canalipalpata</taxon>
        <taxon>Terebellida</taxon>
        <taxon>Terebelliformia</taxon>
        <taxon>Alvinellidae</taxon>
        <taxon>Paralvinella</taxon>
    </lineage>
</organism>
<name>A0AAD9JQT6_9ANNE</name>
<keyword evidence="8 10" id="KW-0472">Membrane</keyword>
<comment type="subcellular location">
    <subcellularLocation>
        <location evidence="1">Membrane</location>
        <topology evidence="1">Single-pass type I membrane protein</topology>
    </subcellularLocation>
</comment>
<dbReference type="InterPro" id="IPR008710">
    <property type="entry name" value="Nicastrin"/>
</dbReference>
<keyword evidence="7 10" id="KW-1133">Transmembrane helix</keyword>
<dbReference type="Proteomes" id="UP001208570">
    <property type="component" value="Unassembled WGS sequence"/>
</dbReference>
<feature type="chain" id="PRO_5041958691" description="Nicastrin" evidence="11">
    <location>
        <begin position="25"/>
        <end position="736"/>
    </location>
</feature>
<keyword evidence="4 10" id="KW-0812">Transmembrane</keyword>
<dbReference type="Pfam" id="PF05450">
    <property type="entry name" value="Nicastrin"/>
    <property type="match status" value="1"/>
</dbReference>
<keyword evidence="6" id="KW-0914">Notch signaling pathway</keyword>
<evidence type="ECO:0000259" key="12">
    <source>
        <dbReference type="Pfam" id="PF18266"/>
    </source>
</evidence>
<evidence type="ECO:0000256" key="5">
    <source>
        <dbReference type="ARBA" id="ARBA00022729"/>
    </source>
</evidence>
<proteinExistence type="inferred from homology"/>
<evidence type="ECO:0000256" key="6">
    <source>
        <dbReference type="ARBA" id="ARBA00022976"/>
    </source>
</evidence>
<sequence length="736" mass="81937">MGGIGFISMTLIIYCSLLYDTGWCDRVHDKIYYDVFSITQCFRRLNATHQVGCASDQGGNVGVLHYVPAEAELNWLINNGPHKPYIVLLTQHVFNGEVIHALRKSGKVNGVLVIMNTTDLPAHFSPDSSCPNTNFELYKGDSKYEHCKSAMWNPMGNDLLMTDIEFPIVALLNETQISFLIDECYEKFNKPVNGTTPRSYPLCGAEIKAGMDAVKNTPTCINRGKTRNLNPRTVVLSDYSLSVILDDITDSVSGFPQFSEQICDPLGDANVFGFLHPIRFQNKTDFNDTLEEGSIIMAATKLDATGLFQYIVPGAYTTVAGFVTLLAAAQALGSVKESIDPVRDKPIMFAFFQGESFDYMGSIRMLYDMEHGPFPTEVIKDSDGPHPIKPGHIGYFLEVGQVASLSGLYSHSDPRSNQNDTVKSGVNKMEDLLEKFGKDLNISIKSASDDLPLPPSSLQTFLKKINISGVVLTDHERKFENQFYNSYLDLYSNINYTATTKDNQTEVTALAQHLTEVATVVARTLYNMSTGHQYNGSDNGLMADSSLVAEMLYCFFLSPRCELLNFTSDEHLAKRLPEVPFDYYVGVERDPSLVTLHIERILSYFIGNAVNLTAENCTTYETHHQRNPYYNYMWMRGPVNASSATEERVGLCMETTVNKSLATSPAFIKGNDLSGTEYPSWSESVWSAGIPNVRVFLIPDKTYEIVTLCVGIAVLVVSLPTLFLFNRRATILFLAE</sequence>
<protein>
    <recommendedName>
        <fullName evidence="3">Nicastrin</fullName>
    </recommendedName>
</protein>
<evidence type="ECO:0000313" key="13">
    <source>
        <dbReference type="EMBL" id="KAK2156905.1"/>
    </source>
</evidence>
<evidence type="ECO:0000256" key="8">
    <source>
        <dbReference type="ARBA" id="ARBA00023136"/>
    </source>
</evidence>
<dbReference type="PANTHER" id="PTHR21092">
    <property type="entry name" value="NICASTRIN"/>
    <property type="match status" value="1"/>
</dbReference>
<dbReference type="GO" id="GO:0007220">
    <property type="term" value="P:Notch receptor processing"/>
    <property type="evidence" value="ECO:0007669"/>
    <property type="project" value="TreeGrafter"/>
</dbReference>
<evidence type="ECO:0000256" key="9">
    <source>
        <dbReference type="ARBA" id="ARBA00023180"/>
    </source>
</evidence>
<feature type="domain" description="Nicastrin small lobe" evidence="12">
    <location>
        <begin position="40"/>
        <end position="213"/>
    </location>
</feature>
<feature type="transmembrane region" description="Helical" evidence="10">
    <location>
        <begin position="705"/>
        <end position="725"/>
    </location>
</feature>
<evidence type="ECO:0000256" key="4">
    <source>
        <dbReference type="ARBA" id="ARBA00022692"/>
    </source>
</evidence>
<dbReference type="PANTHER" id="PTHR21092:SF0">
    <property type="entry name" value="NICASTRIN"/>
    <property type="match status" value="1"/>
</dbReference>
<dbReference type="GO" id="GO:0007219">
    <property type="term" value="P:Notch signaling pathway"/>
    <property type="evidence" value="ECO:0007669"/>
    <property type="project" value="UniProtKB-KW"/>
</dbReference>
<comment type="caution">
    <text evidence="13">The sequence shown here is derived from an EMBL/GenBank/DDBJ whole genome shotgun (WGS) entry which is preliminary data.</text>
</comment>
<evidence type="ECO:0000256" key="3">
    <source>
        <dbReference type="ARBA" id="ARBA00015303"/>
    </source>
</evidence>
<dbReference type="EMBL" id="JAODUP010000202">
    <property type="protein sequence ID" value="KAK2156905.1"/>
    <property type="molecule type" value="Genomic_DNA"/>
</dbReference>